<evidence type="ECO:0000313" key="2">
    <source>
        <dbReference type="EMBL" id="GGQ10219.1"/>
    </source>
</evidence>
<name>A0ABQ2R391_9ACTN</name>
<reference evidence="3" key="1">
    <citation type="journal article" date="2019" name="Int. J. Syst. Evol. Microbiol.">
        <title>The Global Catalogue of Microorganisms (GCM) 10K type strain sequencing project: providing services to taxonomists for standard genome sequencing and annotation.</title>
        <authorList>
            <consortium name="The Broad Institute Genomics Platform"/>
            <consortium name="The Broad Institute Genome Sequencing Center for Infectious Disease"/>
            <person name="Wu L."/>
            <person name="Ma J."/>
        </authorList>
    </citation>
    <scope>NUCLEOTIDE SEQUENCE [LARGE SCALE GENOMIC DNA]</scope>
    <source>
        <strain evidence="3">JCM 3115</strain>
    </source>
</reference>
<protein>
    <submittedName>
        <fullName evidence="2">Gluconolactonase</fullName>
    </submittedName>
</protein>
<dbReference type="Gene3D" id="2.120.10.30">
    <property type="entry name" value="TolB, C-terminal domain"/>
    <property type="match status" value="1"/>
</dbReference>
<evidence type="ECO:0000313" key="3">
    <source>
        <dbReference type="Proteomes" id="UP000611554"/>
    </source>
</evidence>
<feature type="domain" description="SMP-30/Gluconolactonase/LRE-like region" evidence="1">
    <location>
        <begin position="12"/>
        <end position="257"/>
    </location>
</feature>
<dbReference type="EMBL" id="BMQJ01000011">
    <property type="protein sequence ID" value="GGQ10219.1"/>
    <property type="molecule type" value="Genomic_DNA"/>
</dbReference>
<evidence type="ECO:0000259" key="1">
    <source>
        <dbReference type="Pfam" id="PF08450"/>
    </source>
</evidence>
<sequence length="292" mass="29904">MTAERVGTGLAWPEGPSVLGGGAVAFVETYRGLVSLYGPGGGVRPYARVGGGPNATARGSGGRLFVTQNGGVVGPWRSEDPRVPGVQVVDAAGRVETFAAEAGGRPMRAPNDLAFAADGLLYVTDPGRFDPVERPDAGYVYAVSADGTAEVVADLGPVYPNGIIAHPGGDGVIWTESYTRRVVHRAADGTVRVLHAFADERALVDGLCAAADGRLFVTGVGSGAVHVLDAEGRETVRLTGPATPTNCAFDGDALYVTDGGRLGDSVTAHSGGALWRLRVPGAVGAPLERGFR</sequence>
<dbReference type="RefSeq" id="WP_189248480.1">
    <property type="nucleotide sequence ID" value="NZ_BMQJ01000011.1"/>
</dbReference>
<organism evidence="2 3">
    <name type="scientific">Streptosporangium pseudovulgare</name>
    <dbReference type="NCBI Taxonomy" id="35765"/>
    <lineage>
        <taxon>Bacteria</taxon>
        <taxon>Bacillati</taxon>
        <taxon>Actinomycetota</taxon>
        <taxon>Actinomycetes</taxon>
        <taxon>Streptosporangiales</taxon>
        <taxon>Streptosporangiaceae</taxon>
        <taxon>Streptosporangium</taxon>
    </lineage>
</organism>
<gene>
    <name evidence="2" type="ORF">GCM10010140_45710</name>
</gene>
<dbReference type="Proteomes" id="UP000611554">
    <property type="component" value="Unassembled WGS sequence"/>
</dbReference>
<dbReference type="PANTHER" id="PTHR47572:SF5">
    <property type="entry name" value="BLR2277 PROTEIN"/>
    <property type="match status" value="1"/>
</dbReference>
<dbReference type="PANTHER" id="PTHR47572">
    <property type="entry name" value="LIPOPROTEIN-RELATED"/>
    <property type="match status" value="1"/>
</dbReference>
<dbReference type="InterPro" id="IPR013658">
    <property type="entry name" value="SGL"/>
</dbReference>
<keyword evidence="3" id="KW-1185">Reference proteome</keyword>
<comment type="caution">
    <text evidence="2">The sequence shown here is derived from an EMBL/GenBank/DDBJ whole genome shotgun (WGS) entry which is preliminary data.</text>
</comment>
<dbReference type="Pfam" id="PF08450">
    <property type="entry name" value="SGL"/>
    <property type="match status" value="1"/>
</dbReference>
<proteinExistence type="predicted"/>
<dbReference type="InterPro" id="IPR051262">
    <property type="entry name" value="SMP-30/CGR1_Lactonase"/>
</dbReference>
<dbReference type="SUPFAM" id="SSF63829">
    <property type="entry name" value="Calcium-dependent phosphotriesterase"/>
    <property type="match status" value="1"/>
</dbReference>
<dbReference type="InterPro" id="IPR011042">
    <property type="entry name" value="6-blade_b-propeller_TolB-like"/>
</dbReference>
<accession>A0ABQ2R391</accession>